<name>A0A4R6YVD6_9GAMM</name>
<gene>
    <name evidence="1" type="ORF">DFR29_108159</name>
</gene>
<evidence type="ECO:0008006" key="3">
    <source>
        <dbReference type="Google" id="ProtNLM"/>
    </source>
</evidence>
<dbReference type="Proteomes" id="UP000295293">
    <property type="component" value="Unassembled WGS sequence"/>
</dbReference>
<organism evidence="1 2">
    <name type="scientific">Tahibacter aquaticus</name>
    <dbReference type="NCBI Taxonomy" id="520092"/>
    <lineage>
        <taxon>Bacteria</taxon>
        <taxon>Pseudomonadati</taxon>
        <taxon>Pseudomonadota</taxon>
        <taxon>Gammaproteobacteria</taxon>
        <taxon>Lysobacterales</taxon>
        <taxon>Rhodanobacteraceae</taxon>
        <taxon>Tahibacter</taxon>
    </lineage>
</organism>
<dbReference type="RefSeq" id="WP_133819392.1">
    <property type="nucleotide sequence ID" value="NZ_SNZH01000008.1"/>
</dbReference>
<proteinExistence type="predicted"/>
<reference evidence="1 2" key="1">
    <citation type="submission" date="2019-03" db="EMBL/GenBank/DDBJ databases">
        <title>Genomic Encyclopedia of Type Strains, Phase IV (KMG-IV): sequencing the most valuable type-strain genomes for metagenomic binning, comparative biology and taxonomic classification.</title>
        <authorList>
            <person name="Goeker M."/>
        </authorList>
    </citation>
    <scope>NUCLEOTIDE SEQUENCE [LARGE SCALE GENOMIC DNA]</scope>
    <source>
        <strain evidence="1 2">DSM 21667</strain>
    </source>
</reference>
<keyword evidence="2" id="KW-1185">Reference proteome</keyword>
<dbReference type="AlphaFoldDB" id="A0A4R6YVD6"/>
<sequence>MLASRALWLGTHALSLRYAGDANCAGSTSPAIAVTVLPRVALVMSLVGIGPFAVGGKPLRCTLKLRNQGPHPVTGGHVSSALPSNVSSAQWHCSAVAANCAASGVGDIDQLVAIQPFGSVAFVVSGQVAAVPELPLAIAASVAAPEAIEDERGDNGINRSVAVGIFRDGFAPD</sequence>
<accession>A0A4R6YVD6</accession>
<evidence type="ECO:0000313" key="1">
    <source>
        <dbReference type="EMBL" id="TDR42572.1"/>
    </source>
</evidence>
<comment type="caution">
    <text evidence="1">The sequence shown here is derived from an EMBL/GenBank/DDBJ whole genome shotgun (WGS) entry which is preliminary data.</text>
</comment>
<protein>
    <recommendedName>
        <fullName evidence="3">DUF11 domain-containing protein</fullName>
    </recommendedName>
</protein>
<dbReference type="EMBL" id="SNZH01000008">
    <property type="protein sequence ID" value="TDR42572.1"/>
    <property type="molecule type" value="Genomic_DNA"/>
</dbReference>
<evidence type="ECO:0000313" key="2">
    <source>
        <dbReference type="Proteomes" id="UP000295293"/>
    </source>
</evidence>